<protein>
    <recommendedName>
        <fullName evidence="1">Aldehyde dehydrogenase domain-containing protein</fullName>
    </recommendedName>
</protein>
<evidence type="ECO:0000313" key="2">
    <source>
        <dbReference type="EMBL" id="CAH3189699.1"/>
    </source>
</evidence>
<reference evidence="2 3" key="1">
    <citation type="submission" date="2022-05" db="EMBL/GenBank/DDBJ databases">
        <authorList>
            <consortium name="Genoscope - CEA"/>
            <person name="William W."/>
        </authorList>
    </citation>
    <scope>NUCLEOTIDE SEQUENCE [LARGE SCALE GENOMIC DNA]</scope>
</reference>
<dbReference type="SUPFAM" id="SSF53720">
    <property type="entry name" value="ALDH-like"/>
    <property type="match status" value="1"/>
</dbReference>
<dbReference type="InterPro" id="IPR016162">
    <property type="entry name" value="Ald_DH_N"/>
</dbReference>
<name>A0ABN8SDQ8_9CNID</name>
<comment type="caution">
    <text evidence="2">The sequence shown here is derived from an EMBL/GenBank/DDBJ whole genome shotgun (WGS) entry which is preliminary data.</text>
</comment>
<organism evidence="2 3">
    <name type="scientific">Porites lobata</name>
    <dbReference type="NCBI Taxonomy" id="104759"/>
    <lineage>
        <taxon>Eukaryota</taxon>
        <taxon>Metazoa</taxon>
        <taxon>Cnidaria</taxon>
        <taxon>Anthozoa</taxon>
        <taxon>Hexacorallia</taxon>
        <taxon>Scleractinia</taxon>
        <taxon>Fungiina</taxon>
        <taxon>Poritidae</taxon>
        <taxon>Porites</taxon>
    </lineage>
</organism>
<dbReference type="Pfam" id="PF00171">
    <property type="entry name" value="Aldedh"/>
    <property type="match status" value="1"/>
</dbReference>
<feature type="domain" description="Aldehyde dehydrogenase" evidence="1">
    <location>
        <begin position="9"/>
        <end position="202"/>
    </location>
</feature>
<dbReference type="InterPro" id="IPR016161">
    <property type="entry name" value="Ald_DH/histidinol_DH"/>
</dbReference>
<proteinExistence type="predicted"/>
<dbReference type="PANTHER" id="PTHR11699">
    <property type="entry name" value="ALDEHYDE DEHYDROGENASE-RELATED"/>
    <property type="match status" value="1"/>
</dbReference>
<dbReference type="Gene3D" id="3.40.605.10">
    <property type="entry name" value="Aldehyde Dehydrogenase, Chain A, domain 1"/>
    <property type="match status" value="1"/>
</dbReference>
<dbReference type="EMBL" id="CALNXK010000754">
    <property type="protein sequence ID" value="CAH3189699.1"/>
    <property type="molecule type" value="Genomic_DNA"/>
</dbReference>
<sequence length="238" mass="26753">DFFITFSLDWGKRVAQNRAQIVYYMTENLELRRSEFSQRLCDMTGCSQEEASKGVDVAIQRLFYWGAYADKYGGTVQETPFYGATVKIHEPVGVIGIACPDTCPLLAFVSLLAPAVIRGNTVVIAPSQKHPMIAVDMYQIFDTSDLPGGVVNIVTGDRDHLTKYLSEHQDVQAMWYFGSAEGSKFVEWSSAVNVKRTFVNYGQTRDWLDNSQGQGEEFLFHSTECKNVWLPMGDIFAN</sequence>
<evidence type="ECO:0000313" key="3">
    <source>
        <dbReference type="Proteomes" id="UP001159405"/>
    </source>
</evidence>
<gene>
    <name evidence="2" type="ORF">PLOB_00044469</name>
</gene>
<dbReference type="Proteomes" id="UP001159405">
    <property type="component" value="Unassembled WGS sequence"/>
</dbReference>
<evidence type="ECO:0000259" key="1">
    <source>
        <dbReference type="Pfam" id="PF00171"/>
    </source>
</evidence>
<accession>A0ABN8SDQ8</accession>
<keyword evidence="3" id="KW-1185">Reference proteome</keyword>
<dbReference type="InterPro" id="IPR015590">
    <property type="entry name" value="Aldehyde_DH_dom"/>
</dbReference>
<feature type="non-terminal residue" evidence="2">
    <location>
        <position position="1"/>
    </location>
</feature>